<dbReference type="PROSITE" id="PS50287">
    <property type="entry name" value="SRCR_2"/>
    <property type="match status" value="1"/>
</dbReference>
<comment type="caution">
    <text evidence="3">The sequence shown here is derived from an EMBL/GenBank/DDBJ whole genome shotgun (WGS) entry which is preliminary data.</text>
</comment>
<gene>
    <name evidence="3" type="ORF">Tcan_11880</name>
</gene>
<evidence type="ECO:0000259" key="2">
    <source>
        <dbReference type="PROSITE" id="PS50287"/>
    </source>
</evidence>
<feature type="domain" description="SRCR" evidence="2">
    <location>
        <begin position="2178"/>
        <end position="2310"/>
    </location>
</feature>
<protein>
    <recommendedName>
        <fullName evidence="2">SRCR domain-containing protein</fullName>
    </recommendedName>
</protein>
<proteinExistence type="predicted"/>
<dbReference type="STRING" id="6265.A0A0B2VI94"/>
<dbReference type="Proteomes" id="UP000031036">
    <property type="component" value="Unassembled WGS sequence"/>
</dbReference>
<evidence type="ECO:0000256" key="1">
    <source>
        <dbReference type="PROSITE-ProRule" id="PRU00196"/>
    </source>
</evidence>
<organism evidence="3 4">
    <name type="scientific">Toxocara canis</name>
    <name type="common">Canine roundworm</name>
    <dbReference type="NCBI Taxonomy" id="6265"/>
    <lineage>
        <taxon>Eukaryota</taxon>
        <taxon>Metazoa</taxon>
        <taxon>Ecdysozoa</taxon>
        <taxon>Nematoda</taxon>
        <taxon>Chromadorea</taxon>
        <taxon>Rhabditida</taxon>
        <taxon>Spirurina</taxon>
        <taxon>Ascaridomorpha</taxon>
        <taxon>Ascaridoidea</taxon>
        <taxon>Toxocaridae</taxon>
        <taxon>Toxocara</taxon>
    </lineage>
</organism>
<comment type="caution">
    <text evidence="1">Lacks conserved residue(s) required for the propagation of feature annotation.</text>
</comment>
<dbReference type="InterPro" id="IPR001190">
    <property type="entry name" value="SRCR"/>
</dbReference>
<dbReference type="OMA" id="KWVDKDT"/>
<keyword evidence="4" id="KW-1185">Reference proteome</keyword>
<reference evidence="3 4" key="1">
    <citation type="submission" date="2014-11" db="EMBL/GenBank/DDBJ databases">
        <title>Genetic blueprint of the zoonotic pathogen Toxocara canis.</title>
        <authorList>
            <person name="Zhu X.-Q."/>
            <person name="Korhonen P.K."/>
            <person name="Cai H."/>
            <person name="Young N.D."/>
            <person name="Nejsum P."/>
            <person name="von Samson-Himmelstjerna G."/>
            <person name="Boag P.R."/>
            <person name="Tan P."/>
            <person name="Li Q."/>
            <person name="Min J."/>
            <person name="Yang Y."/>
            <person name="Wang X."/>
            <person name="Fang X."/>
            <person name="Hall R.S."/>
            <person name="Hofmann A."/>
            <person name="Sternberg P.W."/>
            <person name="Jex A.R."/>
            <person name="Gasser R.B."/>
        </authorList>
    </citation>
    <scope>NUCLEOTIDE SEQUENCE [LARGE SCALE GENOMIC DNA]</scope>
    <source>
        <strain evidence="3">PN_DK_2014</strain>
    </source>
</reference>
<accession>A0A0B2VI94</accession>
<dbReference type="GO" id="GO:0016020">
    <property type="term" value="C:membrane"/>
    <property type="evidence" value="ECO:0007669"/>
    <property type="project" value="InterPro"/>
</dbReference>
<sequence length="2448" mass="273253">LQFHNGDQKYWVNGVKVTTRCKKGFVRRNPEERNEPYSFVCRGGSDGWLNLATGQTDAQPGGCVPVCDEINNTPEGTLIKKQPKLKVSFDGVEHIMPGAIYTFQCAEGYEYPASTPYDKDKQQEVYCFGGSSGYRDISTGDFNAKPYPCQKASAKGCDPIVTSNSDVALDESLCHLKDGKMPKGCIVEIRCKQNYYPQNAEESGHGSGVQKLRCAAGNEGWVDEANGKRNATAITCLPGCQMISANDMKNAAFVTKIHSSNIYPDLFYHNGNMRVIEKGKYEFKCAKGHVMETQQEREKGAVQFMCVGGDDKWTNIVTGKKRVEPIQCLSTCVALPDPPQGTIFASYPDLFYHNGNMRVIEKGKYEFKCAKGYQYASNSPQSHSGRQTMICHGKGDLNGYYDPSTQNYDAKVEACVRGETPGCTKISMQSPPPHTKVLEMKDCSQANGKTAIGCMVTLACEDGYVTRQDSYTASGLQELVCADDGIQSSWRDRRSNSVAEFIQCQPGCQVVPMPNSVVLRDAQIWISNGAKQFYQPGAIMTIKCSPGTVTTSATVEEASRAREFQCKGGNEGWLEMATGASERWPGESCKSTCSPIDREEGFSFRQQPASFEIDGMMKVLEGGKYVIVCKEGYYYADSAHAAENKQILVCGSNGRYLDKSNAELMSEQAQVNEAEKCVKKVGPGCRDLVQQNALISERTCDGANIDGCSLTLKCKPGFIPGSQAYLASGMQQLKCMNGYDWVDQHGATVTEAFQCVPACLQPPLNSRELSVERNSNKAITVNNFVYVLPGGTVEVTCKNGYVWTATSNKHRVQTVECVGGEGNWKNNDAENIDIMEEACTGICTLLKTPIPANTVLVKNATFFEYQGETYALGRTAFVFECKPGYVYMQESAHYEARKQTIMCNPDTKKFEDVEARSTIVRPEGCVRPPNANECKEIVQNSLSTQVSVQKCNKDGDFYPTGCMITVQCRPGFYPEETYLKVVTQQLRCGPSGSGWTDQFNTVITKPLRCTKGCLPRTRFSNSSINTDTVITTQNTVYVLPDGSTAKCYSIFQKPYEFQHSGKMFAFMSKPYVFKCKAATWILEQWTHNLSPVKSFAYRAGTIWAQKGRQALQCSDTTHTYSDLDTGAVDAQLESCEELKGCHMINQREDMTVVLEGCVTSGEVYTAGCRVKIMCPTTPQQYPSNANYLKEGYQQLTCRGDGSGWVDQFGISIRTAMSCTIGCIPRPTPNFANRSSNAWNLSVRINGVQLTCVAGSSSATVEKVVEEADDHDFYCKPSSQSRSHNDQMTLEDTCTNACFAIEEIPDSVTVEQKPWRLFDFKGKANFIVPFNGIYVFKCKYPNTYFMNAGQATTQRRLQCDGATSTYKDMATGEMNVKLTPCTEINGAVNLQTTNEHRLPTRTPPLIADNLQTVNHYTILPLTPPSMVNDNVCYFLIDNTYQLFLKWNKFAKLNTYFMNAGQATTQRRLQCDGATSTYKDMATGEMNVKLTPCTEINGAVNLQTTNEHRLPTRTPPLIADNLQTVNHYTILPLTPPSMVNDNMYVGGSWIWQAAARREGNAFIRCSLPELNDDDTMTVFRDERCVNSKTEMVGCSIRIDCEQGYKLRGTSNTSTATVQIKCQPNGTWLDEGSNTTINNVNDLGCVPGKPHEPSMCKGEKLKSDQTRTIRRRRRCTEQNWQPQQCQVDIVCFRGLQIKWEKQSWTKVSAICERDGRWRIKNSDLFLDDLNDLSCKQGYVLEANNKRVKRLVVVCQEDGKWREQMSHVVIEKFDQLECKPGKTGKISGCKGGTRTSDETMRVRKRRRCSDQNRQPYQCQMDLKCLDGLMISKSRPSTSGASMVCRENGEWKDKYSSLTVDDIDLLTYLLGEALINRSETLACPTVEVDKGGLSVLLKSLLTANNCSYDIHCSPGYVMNETKRAHARVVCDSNGTKCHDTLTGTVIDSVNILRCIPAEVKSTVHEWIECDGVKLSDNERQKIKRRRRCSGSDHESSGCQYDIICSNGFVLSPNGMRAVRMSIVCDSSGKWKEKHSNMVLTELSKLNCVPGNFYYANAMGQQSALNGFVLSPNGMRAVRMSIVCDSSGKWKEKHSNMVLTELSKLNCVPVDSDHTVPWKQTMNATDVLPIYNVRNECASYSNKSKNECHPLEPYACHDDFTCAKAKEDTAAEECEPVTLRSDERKLVRKRRRCTGKDSQPVGCQYDIKCNHGWMLNMNDVSTNRVRIVCHRDGEWREKSSKTLIDNINAIDCIKSMNSEVPCGKANLKSDGKKSVMKTVQCKSVSLRGCQYRITCRHGFFVNIIKQQASSAVIVCNSDGKWMEKKWKIPIEEINRVDCVPPGNATTSKQYRHMNLCAPLLTRKESEPRMRIASNCTRGETERVGCRWKIYCEQGLVVNVDGTKANWMSMVCQQNGYWKDQHSKRIIENVQALDCVPGMRFGFCLFRVSAFYVPS</sequence>
<dbReference type="OrthoDB" id="5874173at2759"/>
<dbReference type="EMBL" id="JPKZ01001210">
    <property type="protein sequence ID" value="KHN83221.1"/>
    <property type="molecule type" value="Genomic_DNA"/>
</dbReference>
<evidence type="ECO:0000313" key="3">
    <source>
        <dbReference type="EMBL" id="KHN83221.1"/>
    </source>
</evidence>
<name>A0A0B2VI94_TOXCA</name>
<evidence type="ECO:0000313" key="4">
    <source>
        <dbReference type="Proteomes" id="UP000031036"/>
    </source>
</evidence>
<feature type="non-terminal residue" evidence="3">
    <location>
        <position position="1"/>
    </location>
</feature>